<dbReference type="AlphaFoldDB" id="A0A1I2PE33"/>
<dbReference type="EMBL" id="FOOI01000004">
    <property type="protein sequence ID" value="SFG11926.1"/>
    <property type="molecule type" value="Genomic_DNA"/>
</dbReference>
<dbReference type="PANTHER" id="PTHR30336:SF20">
    <property type="entry name" value="DUF218 DOMAIN-CONTAINING PROTEIN"/>
    <property type="match status" value="1"/>
</dbReference>
<dbReference type="Gene3D" id="1.10.3620.10">
    <property type="entry name" value="YdcF like domain"/>
    <property type="match status" value="1"/>
</dbReference>
<dbReference type="PANTHER" id="PTHR30336">
    <property type="entry name" value="INNER MEMBRANE PROTEIN, PROBABLE PERMEASE"/>
    <property type="match status" value="1"/>
</dbReference>
<evidence type="ECO:0000259" key="1">
    <source>
        <dbReference type="Pfam" id="PF02698"/>
    </source>
</evidence>
<dbReference type="Proteomes" id="UP000199052">
    <property type="component" value="Unassembled WGS sequence"/>
</dbReference>
<name>A0A1I2PE33_9ACTN</name>
<dbReference type="InterPro" id="IPR051599">
    <property type="entry name" value="Cell_Envelope_Assoc"/>
</dbReference>
<evidence type="ECO:0000313" key="3">
    <source>
        <dbReference type="EMBL" id="SFG11926.1"/>
    </source>
</evidence>
<reference evidence="3 4" key="1">
    <citation type="submission" date="2016-10" db="EMBL/GenBank/DDBJ databases">
        <authorList>
            <person name="de Groot N.N."/>
        </authorList>
    </citation>
    <scope>NUCLEOTIDE SEQUENCE [LARGE SCALE GENOMIC DNA]</scope>
    <source>
        <strain evidence="3 4">CPCC 202808</strain>
    </source>
</reference>
<keyword evidence="5" id="KW-1185">Reference proteome</keyword>
<accession>A0A1I2PE33</accession>
<dbReference type="RefSeq" id="WP_092882518.1">
    <property type="nucleotide sequence ID" value="NZ_FOOI01000004.1"/>
</dbReference>
<dbReference type="OrthoDB" id="2216870at2"/>
<sequence length="269" mass="29168">MRRCSVAESVNTLVRFCARRDVAALTPGHLGGRADVAILFGGSVLAGAAVFADAIRSEVAGFYLIVGGEGHSTDALRRQVRDRTGWPDVDELTEAALFDRYLRDRHGLAVDALEEKSTNCGNNVTNALALLAAGGVRHDRIVLVQDATMQQRMDAGFRRHVPPTTTLVNFASHRTMVREVDGAGAGAGAGAGLLEYESAPDGMWDLERYVSLLLGEIPRLRDDAGGYGPSGRDYIAHVDVPDEVEQAFTLLRNTTGHTVRRVDQRWKSQ</sequence>
<proteinExistence type="predicted"/>
<protein>
    <submittedName>
        <fullName evidence="3">DUF218 domain-containing protein</fullName>
    </submittedName>
    <submittedName>
        <fullName evidence="2">Uncharacterized SAM-binding protein YcdF (DUF218 family)</fullName>
    </submittedName>
</protein>
<gene>
    <name evidence="2" type="ORF">FHR37_002577</name>
    <name evidence="3" type="ORF">SAMN05421678_10422</name>
</gene>
<dbReference type="Pfam" id="PF02698">
    <property type="entry name" value="DUF218"/>
    <property type="match status" value="1"/>
</dbReference>
<dbReference type="Gene3D" id="3.40.50.620">
    <property type="entry name" value="HUPs"/>
    <property type="match status" value="1"/>
</dbReference>
<evidence type="ECO:0000313" key="5">
    <source>
        <dbReference type="Proteomes" id="UP000533017"/>
    </source>
</evidence>
<dbReference type="GO" id="GO:0005886">
    <property type="term" value="C:plasma membrane"/>
    <property type="evidence" value="ECO:0007669"/>
    <property type="project" value="TreeGrafter"/>
</dbReference>
<reference evidence="2 5" key="2">
    <citation type="submission" date="2020-07" db="EMBL/GenBank/DDBJ databases">
        <title>Sequencing the genomes of 1000 actinobacteria strains.</title>
        <authorList>
            <person name="Klenk H.-P."/>
        </authorList>
    </citation>
    <scope>NUCLEOTIDE SEQUENCE [LARGE SCALE GENOMIC DNA]</scope>
    <source>
        <strain evidence="2 5">DSM 45117</strain>
    </source>
</reference>
<dbReference type="EMBL" id="JACBZA010000001">
    <property type="protein sequence ID" value="NYH83726.1"/>
    <property type="molecule type" value="Genomic_DNA"/>
</dbReference>
<dbReference type="InterPro" id="IPR003848">
    <property type="entry name" value="DUF218"/>
</dbReference>
<dbReference type="InterPro" id="IPR014729">
    <property type="entry name" value="Rossmann-like_a/b/a_fold"/>
</dbReference>
<feature type="domain" description="DUF218" evidence="1">
    <location>
        <begin position="50"/>
        <end position="166"/>
    </location>
</feature>
<evidence type="ECO:0000313" key="2">
    <source>
        <dbReference type="EMBL" id="NYH83726.1"/>
    </source>
</evidence>
<organism evidence="3 4">
    <name type="scientific">Actinopolymorpha cephalotaxi</name>
    <dbReference type="NCBI Taxonomy" id="504797"/>
    <lineage>
        <taxon>Bacteria</taxon>
        <taxon>Bacillati</taxon>
        <taxon>Actinomycetota</taxon>
        <taxon>Actinomycetes</taxon>
        <taxon>Propionibacteriales</taxon>
        <taxon>Actinopolymorphaceae</taxon>
        <taxon>Actinopolymorpha</taxon>
    </lineage>
</organism>
<dbReference type="STRING" id="504797.SAMN05421678_10422"/>
<dbReference type="Proteomes" id="UP000533017">
    <property type="component" value="Unassembled WGS sequence"/>
</dbReference>
<evidence type="ECO:0000313" key="4">
    <source>
        <dbReference type="Proteomes" id="UP000199052"/>
    </source>
</evidence>